<keyword evidence="3" id="KW-1185">Reference proteome</keyword>
<protein>
    <recommendedName>
        <fullName evidence="4">Permease</fullName>
    </recommendedName>
</protein>
<accession>A0A5S5C8H7</accession>
<dbReference type="CDD" id="cd21809">
    <property type="entry name" value="ABC-2_lan_permease-like"/>
    <property type="match status" value="1"/>
</dbReference>
<dbReference type="RefSeq" id="WP_148929538.1">
    <property type="nucleotide sequence ID" value="NZ_VNHS01000004.1"/>
</dbReference>
<dbReference type="AlphaFoldDB" id="A0A5S5C8H7"/>
<evidence type="ECO:0008006" key="4">
    <source>
        <dbReference type="Google" id="ProtNLM"/>
    </source>
</evidence>
<name>A0A5S5C8H7_9BACL</name>
<keyword evidence="1" id="KW-1133">Transmembrane helix</keyword>
<evidence type="ECO:0000313" key="3">
    <source>
        <dbReference type="Proteomes" id="UP000323257"/>
    </source>
</evidence>
<feature type="transmembrane region" description="Helical" evidence="1">
    <location>
        <begin position="60"/>
        <end position="82"/>
    </location>
</feature>
<feature type="transmembrane region" description="Helical" evidence="1">
    <location>
        <begin position="103"/>
        <end position="128"/>
    </location>
</feature>
<sequence length="238" mass="25690">MLARILSAEFLKIRGKMLWFLAVLGPLGVAGLQGLNYGLRYDYLMNLYQDDPWGGLIRDVSALTLPTLFIGLAILASMAAGIEHQTNAWKQTLALPVPKTAVFAAKALLNVLLLFVSSTLLAVMTIALGATLGFDLGDIPYGDLLQTLYYPFFAALPFMVLQVWLSVTLANQAVPLTVGIIGMIVAMFGSRFDDWVPYKWPHLLNGAGEPLYSVLAGAALGVVLLLAGMAQFARKDVS</sequence>
<dbReference type="EMBL" id="VNHS01000004">
    <property type="protein sequence ID" value="TYP75617.1"/>
    <property type="molecule type" value="Genomic_DNA"/>
</dbReference>
<gene>
    <name evidence="2" type="ORF">BCM02_104297</name>
</gene>
<keyword evidence="1" id="KW-0812">Transmembrane</keyword>
<comment type="caution">
    <text evidence="2">The sequence shown here is derived from an EMBL/GenBank/DDBJ whole genome shotgun (WGS) entry which is preliminary data.</text>
</comment>
<feature type="transmembrane region" description="Helical" evidence="1">
    <location>
        <begin position="174"/>
        <end position="192"/>
    </location>
</feature>
<organism evidence="2 3">
    <name type="scientific">Paenibacillus methanolicus</name>
    <dbReference type="NCBI Taxonomy" id="582686"/>
    <lineage>
        <taxon>Bacteria</taxon>
        <taxon>Bacillati</taxon>
        <taxon>Bacillota</taxon>
        <taxon>Bacilli</taxon>
        <taxon>Bacillales</taxon>
        <taxon>Paenibacillaceae</taxon>
        <taxon>Paenibacillus</taxon>
    </lineage>
</organism>
<dbReference type="OrthoDB" id="3190532at2"/>
<dbReference type="Pfam" id="PF12730">
    <property type="entry name" value="ABC2_membrane_4"/>
    <property type="match status" value="1"/>
</dbReference>
<evidence type="ECO:0000256" key="1">
    <source>
        <dbReference type="SAM" id="Phobius"/>
    </source>
</evidence>
<feature type="transmembrane region" description="Helical" evidence="1">
    <location>
        <begin position="212"/>
        <end position="233"/>
    </location>
</feature>
<feature type="transmembrane region" description="Helical" evidence="1">
    <location>
        <begin position="148"/>
        <end position="167"/>
    </location>
</feature>
<evidence type="ECO:0000313" key="2">
    <source>
        <dbReference type="EMBL" id="TYP75617.1"/>
    </source>
</evidence>
<keyword evidence="1" id="KW-0472">Membrane</keyword>
<reference evidence="2 3" key="1">
    <citation type="submission" date="2019-07" db="EMBL/GenBank/DDBJ databases">
        <title>Genomic Encyclopedia of Type Strains, Phase III (KMG-III): the genomes of soil and plant-associated and newly described type strains.</title>
        <authorList>
            <person name="Whitman W."/>
        </authorList>
    </citation>
    <scope>NUCLEOTIDE SEQUENCE [LARGE SCALE GENOMIC DNA]</scope>
    <source>
        <strain evidence="2 3">BL24</strain>
    </source>
</reference>
<proteinExistence type="predicted"/>
<dbReference type="Proteomes" id="UP000323257">
    <property type="component" value="Unassembled WGS sequence"/>
</dbReference>